<keyword evidence="1" id="KW-0479">Metal-binding</keyword>
<evidence type="ECO:0000313" key="7">
    <source>
        <dbReference type="Proteomes" id="UP000593565"/>
    </source>
</evidence>
<keyword evidence="7" id="KW-1185">Reference proteome</keyword>
<organism evidence="6 7">
    <name type="scientific">Ameiurus melas</name>
    <name type="common">Black bullhead</name>
    <name type="synonym">Silurus melas</name>
    <dbReference type="NCBI Taxonomy" id="219545"/>
    <lineage>
        <taxon>Eukaryota</taxon>
        <taxon>Metazoa</taxon>
        <taxon>Chordata</taxon>
        <taxon>Craniata</taxon>
        <taxon>Vertebrata</taxon>
        <taxon>Euteleostomi</taxon>
        <taxon>Actinopterygii</taxon>
        <taxon>Neopterygii</taxon>
        <taxon>Teleostei</taxon>
        <taxon>Ostariophysi</taxon>
        <taxon>Siluriformes</taxon>
        <taxon>Ictaluridae</taxon>
        <taxon>Ameiurus</taxon>
    </lineage>
</organism>
<dbReference type="GO" id="GO:0005783">
    <property type="term" value="C:endoplasmic reticulum"/>
    <property type="evidence" value="ECO:0007669"/>
    <property type="project" value="TreeGrafter"/>
</dbReference>
<dbReference type="PANTHER" id="PTHR46046">
    <property type="entry name" value="PEPTIDYLPROLYL ISOMERASE"/>
    <property type="match status" value="1"/>
</dbReference>
<evidence type="ECO:0000256" key="2">
    <source>
        <dbReference type="ARBA" id="ARBA00022737"/>
    </source>
</evidence>
<reference evidence="6 7" key="1">
    <citation type="submission" date="2020-02" db="EMBL/GenBank/DDBJ databases">
        <title>A chromosome-scale genome assembly of the black bullhead catfish (Ameiurus melas).</title>
        <authorList>
            <person name="Wen M."/>
            <person name="Zham M."/>
            <person name="Cabau C."/>
            <person name="Klopp C."/>
            <person name="Donnadieu C."/>
            <person name="Roques C."/>
            <person name="Bouchez O."/>
            <person name="Lampietro C."/>
            <person name="Jouanno E."/>
            <person name="Herpin A."/>
            <person name="Louis A."/>
            <person name="Berthelot C."/>
            <person name="Parey E."/>
            <person name="Roest-Crollius H."/>
            <person name="Braasch I."/>
            <person name="Postlethwait J."/>
            <person name="Robinson-Rechavi M."/>
            <person name="Echchiki A."/>
            <person name="Begum T."/>
            <person name="Montfort J."/>
            <person name="Schartl M."/>
            <person name="Bobe J."/>
            <person name="Guiguen Y."/>
        </authorList>
    </citation>
    <scope>NUCLEOTIDE SEQUENCE [LARGE SCALE GENOMIC DNA]</scope>
    <source>
        <strain evidence="6">M_S1</strain>
        <tissue evidence="6">Blood</tissue>
    </source>
</reference>
<evidence type="ECO:0000256" key="3">
    <source>
        <dbReference type="ARBA" id="ARBA00022837"/>
    </source>
</evidence>
<gene>
    <name evidence="6" type="ORF">AMELA_G00107610</name>
</gene>
<dbReference type="PROSITE" id="PS50222">
    <property type="entry name" value="EF_HAND_2"/>
    <property type="match status" value="2"/>
</dbReference>
<evidence type="ECO:0000313" key="6">
    <source>
        <dbReference type="EMBL" id="KAF4084563.1"/>
    </source>
</evidence>
<dbReference type="AlphaFoldDB" id="A0A7J6ANV5"/>
<feature type="compositionally biased region" description="Basic and acidic residues" evidence="4">
    <location>
        <begin position="44"/>
        <end position="54"/>
    </location>
</feature>
<dbReference type="Gene3D" id="1.10.238.10">
    <property type="entry name" value="EF-hand"/>
    <property type="match status" value="1"/>
</dbReference>
<feature type="region of interest" description="Disordered" evidence="4">
    <location>
        <begin position="44"/>
        <end position="69"/>
    </location>
</feature>
<evidence type="ECO:0000259" key="5">
    <source>
        <dbReference type="PROSITE" id="PS50222"/>
    </source>
</evidence>
<accession>A0A7J6ANV5</accession>
<dbReference type="GO" id="GO:0005509">
    <property type="term" value="F:calcium ion binding"/>
    <property type="evidence" value="ECO:0007669"/>
    <property type="project" value="InterPro"/>
</dbReference>
<dbReference type="EMBL" id="JAAGNN010000009">
    <property type="protein sequence ID" value="KAF4084563.1"/>
    <property type="molecule type" value="Genomic_DNA"/>
</dbReference>
<dbReference type="PANTHER" id="PTHR46046:SF3">
    <property type="entry name" value="PEPTIDYL-PROLYL CIS-TRANS ISOMERASE FKBP10"/>
    <property type="match status" value="1"/>
</dbReference>
<dbReference type="InterPro" id="IPR011992">
    <property type="entry name" value="EF-hand-dom_pair"/>
</dbReference>
<evidence type="ECO:0000256" key="1">
    <source>
        <dbReference type="ARBA" id="ARBA00022723"/>
    </source>
</evidence>
<keyword evidence="3" id="KW-0106">Calcium</keyword>
<keyword evidence="2" id="KW-0677">Repeat</keyword>
<protein>
    <recommendedName>
        <fullName evidence="5">EF-hand domain-containing protein</fullName>
    </recommendedName>
</protein>
<dbReference type="InterPro" id="IPR018247">
    <property type="entry name" value="EF_Hand_1_Ca_BS"/>
</dbReference>
<comment type="caution">
    <text evidence="6">The sequence shown here is derived from an EMBL/GenBank/DDBJ whole genome shotgun (WGS) entry which is preliminary data.</text>
</comment>
<dbReference type="SMART" id="SM00054">
    <property type="entry name" value="EFh"/>
    <property type="match status" value="2"/>
</dbReference>
<feature type="non-terminal residue" evidence="6">
    <location>
        <position position="1"/>
    </location>
</feature>
<dbReference type="InterPro" id="IPR002048">
    <property type="entry name" value="EF_hand_dom"/>
</dbReference>
<proteinExistence type="predicted"/>
<feature type="domain" description="EF-hand" evidence="5">
    <location>
        <begin position="52"/>
        <end position="87"/>
    </location>
</feature>
<dbReference type="PROSITE" id="PS00018">
    <property type="entry name" value="EF_HAND_1"/>
    <property type="match status" value="1"/>
</dbReference>
<name>A0A7J6ANV5_AMEME</name>
<dbReference type="SUPFAM" id="SSF47473">
    <property type="entry name" value="EF-hand"/>
    <property type="match status" value="1"/>
</dbReference>
<evidence type="ECO:0000256" key="4">
    <source>
        <dbReference type="SAM" id="MobiDB-lite"/>
    </source>
</evidence>
<dbReference type="InterPro" id="IPR051989">
    <property type="entry name" value="FKBP-like_isomerase"/>
</dbReference>
<feature type="domain" description="EF-hand" evidence="5">
    <location>
        <begin position="7"/>
        <end position="42"/>
    </location>
</feature>
<dbReference type="Proteomes" id="UP000593565">
    <property type="component" value="Unassembled WGS sequence"/>
</dbReference>
<sequence>EGYLFVWLDETPGAIFNALDINQDKEVPLEEFSDFIKRQVAEGKGRLKPARDPESVIGDMFKNQDRNGDGRITADELKLKAEEDAEKALHEEL</sequence>